<name>A0A2V3DP38_9MICC</name>
<dbReference type="EMBL" id="QHLZ01000008">
    <property type="protein sequence ID" value="PXA64720.1"/>
    <property type="molecule type" value="Genomic_DNA"/>
</dbReference>
<protein>
    <submittedName>
        <fullName evidence="1">Uncharacterized protein</fullName>
    </submittedName>
</protein>
<gene>
    <name evidence="1" type="ORF">CVS29_12895</name>
</gene>
<accession>A0A2V3DP38</accession>
<dbReference type="Proteomes" id="UP000246303">
    <property type="component" value="Unassembled WGS sequence"/>
</dbReference>
<evidence type="ECO:0000313" key="2">
    <source>
        <dbReference type="Proteomes" id="UP000246303"/>
    </source>
</evidence>
<proteinExistence type="predicted"/>
<evidence type="ECO:0000313" key="1">
    <source>
        <dbReference type="EMBL" id="PXA64720.1"/>
    </source>
</evidence>
<organism evidence="1 2">
    <name type="scientific">Arthrobacter psychrochitiniphilus</name>
    <dbReference type="NCBI Taxonomy" id="291045"/>
    <lineage>
        <taxon>Bacteria</taxon>
        <taxon>Bacillati</taxon>
        <taxon>Actinomycetota</taxon>
        <taxon>Actinomycetes</taxon>
        <taxon>Micrococcales</taxon>
        <taxon>Micrococcaceae</taxon>
        <taxon>Arthrobacter</taxon>
    </lineage>
</organism>
<comment type="caution">
    <text evidence="1">The sequence shown here is derived from an EMBL/GenBank/DDBJ whole genome shotgun (WGS) entry which is preliminary data.</text>
</comment>
<reference evidence="1 2" key="1">
    <citation type="submission" date="2018-05" db="EMBL/GenBank/DDBJ databases">
        <title>Genetic diversity of glacier-inhabiting Cryobacterium bacteria in China and description of Cryobacterium mengkeensis sp. nov. and Arthrobacter glacialis sp. nov.</title>
        <authorList>
            <person name="Liu Q."/>
            <person name="Xin Y.-H."/>
        </authorList>
    </citation>
    <scope>NUCLEOTIDE SEQUENCE [LARGE SCALE GENOMIC DNA]</scope>
    <source>
        <strain evidence="1 2">GP3</strain>
    </source>
</reference>
<dbReference type="AlphaFoldDB" id="A0A2V3DP38"/>
<keyword evidence="2" id="KW-1185">Reference proteome</keyword>
<sequence length="62" mass="6738">MTLQVAFDMFMGEAVPARHCHNFGEVAVQAWNGVSPSGLDQSAVERIQGIIAAYPYQEPTSL</sequence>